<keyword evidence="2" id="KW-1185">Reference proteome</keyword>
<dbReference type="HOGENOM" id="CLU_3391056_0_0_5"/>
<name>D5AR28_RHOCB</name>
<evidence type="ECO:0000313" key="1">
    <source>
        <dbReference type="EMBL" id="ADE84834.1"/>
    </source>
</evidence>
<dbReference type="STRING" id="272942.RCAP_rcc01074"/>
<gene>
    <name evidence="1" type="ordered locus">RCAP_rcc01074</name>
</gene>
<dbReference type="Proteomes" id="UP000002361">
    <property type="component" value="Chromosome"/>
</dbReference>
<dbReference type="KEGG" id="rcp:RCAP_rcc01074"/>
<sequence length="32" mass="3925">MIIHSRTMLAVKHDWALRLFADLRRFKPFILK</sequence>
<reference key="1">
    <citation type="submission" date="2008-12" db="EMBL/GenBank/DDBJ databases">
        <title>Complete genome sequence of Rhodobacter capsulatus SB1003.</title>
        <authorList>
            <person name="Strnad H."/>
            <person name="Lapidus A."/>
            <person name="Vlcek C."/>
            <person name="Ulbrich P."/>
            <person name="Paces J."/>
            <person name="Maltsev N."/>
            <person name="Kumar V."/>
            <person name="Kogan Y."/>
            <person name="Milgram A."/>
            <person name="Rebrekov D."/>
            <person name="Mazur M."/>
            <person name="Cox R."/>
            <person name="Kyrpides N."/>
            <person name="Kolar M."/>
            <person name="Sachova J."/>
            <person name="Ridl J."/>
            <person name="Ivanova N."/>
            <person name="Kapatral V."/>
            <person name="Los T."/>
            <person name="Lykidis A."/>
            <person name="Mikhailova N."/>
            <person name="Reznik G."/>
            <person name="Vasieva O."/>
            <person name="Fonstein M."/>
            <person name="Paces V."/>
            <person name="Haselkorn R."/>
        </authorList>
    </citation>
    <scope>NUCLEOTIDE SEQUENCE</scope>
    <source>
        <strain>SB1003</strain>
    </source>
</reference>
<dbReference type="AlphaFoldDB" id="D5AR28"/>
<organism evidence="1 2">
    <name type="scientific">Rhodobacter capsulatus (strain ATCC BAA-309 / NBRC 16581 / SB1003)</name>
    <dbReference type="NCBI Taxonomy" id="272942"/>
    <lineage>
        <taxon>Bacteria</taxon>
        <taxon>Pseudomonadati</taxon>
        <taxon>Pseudomonadota</taxon>
        <taxon>Alphaproteobacteria</taxon>
        <taxon>Rhodobacterales</taxon>
        <taxon>Rhodobacter group</taxon>
        <taxon>Rhodobacter</taxon>
    </lineage>
</organism>
<evidence type="ECO:0000313" key="2">
    <source>
        <dbReference type="Proteomes" id="UP000002361"/>
    </source>
</evidence>
<protein>
    <submittedName>
        <fullName evidence="1">Uncharacterized protein</fullName>
    </submittedName>
</protein>
<reference evidence="1 2" key="2">
    <citation type="journal article" date="2010" name="J. Bacteriol.">
        <title>Complete genome sequence of the photosynthetic purple nonsulfur bacterium Rhodobacter capsulatus SB 1003.</title>
        <authorList>
            <person name="Strnad H."/>
            <person name="Lapidus A."/>
            <person name="Paces J."/>
            <person name="Ulbrich P."/>
            <person name="Vlcek C."/>
            <person name="Paces V."/>
            <person name="Haselkorn R."/>
        </authorList>
    </citation>
    <scope>NUCLEOTIDE SEQUENCE [LARGE SCALE GENOMIC DNA]</scope>
    <source>
        <strain evidence="2">ATCC BAA-309 / NBRC 16581 / SB1003</strain>
    </source>
</reference>
<accession>D5AR28</accession>
<proteinExistence type="predicted"/>
<dbReference type="EMBL" id="CP001312">
    <property type="protein sequence ID" value="ADE84834.1"/>
    <property type="molecule type" value="Genomic_DNA"/>
</dbReference>